<reference evidence="1" key="1">
    <citation type="journal article" date="2014" name="Front. Microbiol.">
        <title>High frequency of phylogenetically diverse reductive dehalogenase-homologous genes in deep subseafloor sedimentary metagenomes.</title>
        <authorList>
            <person name="Kawai M."/>
            <person name="Futagami T."/>
            <person name="Toyoda A."/>
            <person name="Takaki Y."/>
            <person name="Nishi S."/>
            <person name="Hori S."/>
            <person name="Arai W."/>
            <person name="Tsubouchi T."/>
            <person name="Morono Y."/>
            <person name="Uchiyama I."/>
            <person name="Ito T."/>
            <person name="Fujiyama A."/>
            <person name="Inagaki F."/>
            <person name="Takami H."/>
        </authorList>
    </citation>
    <scope>NUCLEOTIDE SEQUENCE</scope>
    <source>
        <strain evidence="1">Expedition CK06-06</strain>
    </source>
</reference>
<protein>
    <submittedName>
        <fullName evidence="1">Uncharacterized protein</fullName>
    </submittedName>
</protein>
<dbReference type="EMBL" id="BARU01005946">
    <property type="protein sequence ID" value="GAH43465.1"/>
    <property type="molecule type" value="Genomic_DNA"/>
</dbReference>
<accession>X1GFA1</accession>
<comment type="caution">
    <text evidence="1">The sequence shown here is derived from an EMBL/GenBank/DDBJ whole genome shotgun (WGS) entry which is preliminary data.</text>
</comment>
<evidence type="ECO:0000313" key="1">
    <source>
        <dbReference type="EMBL" id="GAH43465.1"/>
    </source>
</evidence>
<name>X1GFA1_9ZZZZ</name>
<dbReference type="AlphaFoldDB" id="X1GFA1"/>
<organism evidence="1">
    <name type="scientific">marine sediment metagenome</name>
    <dbReference type="NCBI Taxonomy" id="412755"/>
    <lineage>
        <taxon>unclassified sequences</taxon>
        <taxon>metagenomes</taxon>
        <taxon>ecological metagenomes</taxon>
    </lineage>
</organism>
<feature type="non-terminal residue" evidence="1">
    <location>
        <position position="1"/>
    </location>
</feature>
<gene>
    <name evidence="1" type="ORF">S03H2_11671</name>
</gene>
<sequence length="72" mass="8205">KIPPTSSNPEGARRTELMQRLERRELTYPEARELQELVKKDVEHSSEDELIKGLILVGLGMLIGYSLSKLLK</sequence>
<proteinExistence type="predicted"/>